<dbReference type="Proteomes" id="UP000237347">
    <property type="component" value="Unassembled WGS sequence"/>
</dbReference>
<dbReference type="AlphaFoldDB" id="A0AAW0L346"/>
<dbReference type="SMART" id="SM00369">
    <property type="entry name" value="LRR_TYP"/>
    <property type="match status" value="4"/>
</dbReference>
<gene>
    <name evidence="3" type="primary">DSC1_0</name>
    <name evidence="3" type="ORF">CFP56_009701</name>
</gene>
<keyword evidence="2" id="KW-0677">Repeat</keyword>
<dbReference type="InterPro" id="IPR032675">
    <property type="entry name" value="LRR_dom_sf"/>
</dbReference>
<dbReference type="InterPro" id="IPR050715">
    <property type="entry name" value="LRR-SigEffector_domain"/>
</dbReference>
<keyword evidence="1" id="KW-0433">Leucine-rich repeat</keyword>
<proteinExistence type="predicted"/>
<sequence>MEAAFHYNQGPLIITLVLLVSIKCIRQGTRRIEGIVLDFEKRLGKPLKDPSGDTISWYNLQRNLNFTSAVTYLKERYKRYIEDRAEKEMEVVIFTNSLKTMDNLRLLQINYVNLEGKFKYLPVELKWLQWKGCPMKSLPSDFCPRKVAVLDFSESKIEQLWSSRNNKFIGKLCSLKELSLNHSTLEEIPDFIGSLEDLEKLSLMCCKSLNRIPDSIGNLKSLSSFFINGTAIKQLPWSIGLLSNLKHLLVGENHFLSKLPDSIEGLDSIVELKMDGTSIIDLPDKIGDLKVIQKLDMKKCESLRSLPESIGRMWTLTTLIISKANISAMPESIGMLENLIELRLDECKQLRKLPTSIGNLKSLQQLLMNETAVTDLPESFGMLSSLIVLKMAKKPHVELLDKSTPEVPVICSTIEKRTVFELPTSFSNLSLLSVFDACALEISGKIPDDFEKLSSLEILRLGHNHFCKLPSSLRGLSILKQLILPDCKELKSLPPLPSSLVEVNVANCIALESVSDLSNLESLRDLNLTNCEKVVDIPGLEKLKSLRRLYMSNCNACSTSVKRRLSKISLRHIRNLSMPGSKIPRWFSQEAVRFTNLKNREIKGVIIGVVVSLNQEISDDLRYRLPAIVDIQAEIRKLDYWIYKTTLHLNGIPKTNEDQIHLCRYPYNHPFIWSLKDGYKIHVTMRNPPNMKGVELKNWGIHLVFEGDDDYEGNEDSLNESQQSISERLATFFSTFEEEDDCVSKSVGEVEEK</sequence>
<dbReference type="SUPFAM" id="SSF52058">
    <property type="entry name" value="L domain-like"/>
    <property type="match status" value="2"/>
</dbReference>
<comment type="caution">
    <text evidence="3">The sequence shown here is derived from an EMBL/GenBank/DDBJ whole genome shotgun (WGS) entry which is preliminary data.</text>
</comment>
<dbReference type="InterPro" id="IPR003591">
    <property type="entry name" value="Leu-rich_rpt_typical-subtyp"/>
</dbReference>
<dbReference type="Gene3D" id="3.80.10.10">
    <property type="entry name" value="Ribonuclease Inhibitor"/>
    <property type="match status" value="3"/>
</dbReference>
<name>A0AAW0L346_QUESU</name>
<evidence type="ECO:0000256" key="1">
    <source>
        <dbReference type="ARBA" id="ARBA00022614"/>
    </source>
</evidence>
<evidence type="ECO:0000313" key="3">
    <source>
        <dbReference type="EMBL" id="KAK7845279.1"/>
    </source>
</evidence>
<dbReference type="EMBL" id="PKMF04000172">
    <property type="protein sequence ID" value="KAK7845279.1"/>
    <property type="molecule type" value="Genomic_DNA"/>
</dbReference>
<reference evidence="3 4" key="1">
    <citation type="journal article" date="2018" name="Sci. Data">
        <title>The draft genome sequence of cork oak.</title>
        <authorList>
            <person name="Ramos A.M."/>
            <person name="Usie A."/>
            <person name="Barbosa P."/>
            <person name="Barros P.M."/>
            <person name="Capote T."/>
            <person name="Chaves I."/>
            <person name="Simoes F."/>
            <person name="Abreu I."/>
            <person name="Carrasquinho I."/>
            <person name="Faro C."/>
            <person name="Guimaraes J.B."/>
            <person name="Mendonca D."/>
            <person name="Nobrega F."/>
            <person name="Rodrigues L."/>
            <person name="Saibo N.J.M."/>
            <person name="Varela M.C."/>
            <person name="Egas C."/>
            <person name="Matos J."/>
            <person name="Miguel C.M."/>
            <person name="Oliveira M.M."/>
            <person name="Ricardo C.P."/>
            <person name="Goncalves S."/>
        </authorList>
    </citation>
    <scope>NUCLEOTIDE SEQUENCE [LARGE SCALE GENOMIC DNA]</scope>
    <source>
        <strain evidence="4">cv. HL8</strain>
    </source>
</reference>
<feature type="non-terminal residue" evidence="3">
    <location>
        <position position="753"/>
    </location>
</feature>
<keyword evidence="4" id="KW-1185">Reference proteome</keyword>
<dbReference type="PANTHER" id="PTHR45752:SF195">
    <property type="entry name" value="LEUCINE-RICH REPEAT (LRR) FAMILY PROTEIN-RELATED"/>
    <property type="match status" value="1"/>
</dbReference>
<organism evidence="3 4">
    <name type="scientific">Quercus suber</name>
    <name type="common">Cork oak</name>
    <dbReference type="NCBI Taxonomy" id="58331"/>
    <lineage>
        <taxon>Eukaryota</taxon>
        <taxon>Viridiplantae</taxon>
        <taxon>Streptophyta</taxon>
        <taxon>Embryophyta</taxon>
        <taxon>Tracheophyta</taxon>
        <taxon>Spermatophyta</taxon>
        <taxon>Magnoliopsida</taxon>
        <taxon>eudicotyledons</taxon>
        <taxon>Gunneridae</taxon>
        <taxon>Pentapetalae</taxon>
        <taxon>rosids</taxon>
        <taxon>fabids</taxon>
        <taxon>Fagales</taxon>
        <taxon>Fagaceae</taxon>
        <taxon>Quercus</taxon>
    </lineage>
</organism>
<evidence type="ECO:0000256" key="2">
    <source>
        <dbReference type="ARBA" id="ARBA00022737"/>
    </source>
</evidence>
<evidence type="ECO:0000313" key="4">
    <source>
        <dbReference type="Proteomes" id="UP000237347"/>
    </source>
</evidence>
<accession>A0AAW0L346</accession>
<dbReference type="PANTHER" id="PTHR45752">
    <property type="entry name" value="LEUCINE-RICH REPEAT-CONTAINING"/>
    <property type="match status" value="1"/>
</dbReference>
<protein>
    <submittedName>
        <fullName evidence="3">Disease resistance-like protein dsc1</fullName>
    </submittedName>
</protein>